<feature type="compositionally biased region" description="Polar residues" evidence="1">
    <location>
        <begin position="515"/>
        <end position="526"/>
    </location>
</feature>
<accession>A0AAN7R1I5</accession>
<dbReference type="Pfam" id="PF05097">
    <property type="entry name" value="DUF688"/>
    <property type="match status" value="1"/>
</dbReference>
<feature type="region of interest" description="Disordered" evidence="1">
    <location>
        <begin position="1"/>
        <end position="142"/>
    </location>
</feature>
<protein>
    <submittedName>
        <fullName evidence="2">Uncharacterized protein</fullName>
    </submittedName>
</protein>
<feature type="region of interest" description="Disordered" evidence="1">
    <location>
        <begin position="156"/>
        <end position="179"/>
    </location>
</feature>
<feature type="compositionally biased region" description="Polar residues" evidence="1">
    <location>
        <begin position="116"/>
        <end position="130"/>
    </location>
</feature>
<dbReference type="PANTHER" id="PTHR33671:SF2">
    <property type="entry name" value="N-METHYLTRANSFERASE, PUTATIVE (DUF688)-RELATED"/>
    <property type="match status" value="1"/>
</dbReference>
<name>A0AAN7R1I5_TRANT</name>
<feature type="region of interest" description="Disordered" evidence="1">
    <location>
        <begin position="278"/>
        <end position="317"/>
    </location>
</feature>
<proteinExistence type="predicted"/>
<feature type="compositionally biased region" description="Basic and acidic residues" evidence="1">
    <location>
        <begin position="65"/>
        <end position="79"/>
    </location>
</feature>
<sequence length="610" mass="66362">MEEKQLDFNQPFLSVRRHSSNAVASEAQERRRKAGSSFQKLPPLPHYRWELKSGPVSKPGNVPFEWEKAPGKPKEDKQLQKNNAALERRPAAPKLPPGSTLKHEVKDQDAGKDSKPTVTRSVSQEGFQDASSEEGSEAFLDAMDTLSRSESFLNCSVTSGLSGLNGPDPVSTERLNAEPVAQDFMMGRFLSAAKAMASDTPQHSTRKPMPLVQESPRPTEVKKDSPPAYQNRPREREDRGRDDDETSPAKVCGLLPWFCSLNPVPGIGMKGMHLPGPNLAGGVRENSSSKRTTPCTALNEDKPEPVSKSGMGHEKDGKRLEGLNLYRRLQGNGQFLEWKEDSFQAASEAECTDGTSAENSYNPLAREGSNPTGKRCMKFGELLASEGKGWGSVSSTRPRAEKTLYVDSIHLGSHRNSPSAYSSASSSLPSKDDDVEAEVSAIASLLTSPSRETTKSDLPQDKLADLEAEEEIKMASSANEHRPDVESREKNSEEAHSNGKTDVESTLSAKMVSSPEMTAVSSNSTFHLPPPLPKSPSDSWLSRTLLAVSSKCPPPSTAPPPGSAVVPSRRAAHSKSPLTETRWETIVRTSNVRHGHLRFSEELLSPVPEA</sequence>
<dbReference type="AlphaFoldDB" id="A0AAN7R1I5"/>
<dbReference type="Proteomes" id="UP001346149">
    <property type="component" value="Unassembled WGS sequence"/>
</dbReference>
<feature type="region of interest" description="Disordered" evidence="1">
    <location>
        <begin position="349"/>
        <end position="373"/>
    </location>
</feature>
<feature type="compositionally biased region" description="Polar residues" evidence="1">
    <location>
        <begin position="285"/>
        <end position="296"/>
    </location>
</feature>
<feature type="region of interest" description="Disordered" evidence="1">
    <location>
        <begin position="412"/>
        <end position="432"/>
    </location>
</feature>
<evidence type="ECO:0000313" key="3">
    <source>
        <dbReference type="Proteomes" id="UP001346149"/>
    </source>
</evidence>
<feature type="compositionally biased region" description="Basic and acidic residues" evidence="1">
    <location>
        <begin position="299"/>
        <end position="317"/>
    </location>
</feature>
<evidence type="ECO:0000256" key="1">
    <source>
        <dbReference type="SAM" id="MobiDB-lite"/>
    </source>
</evidence>
<feature type="compositionally biased region" description="Polar residues" evidence="1">
    <location>
        <begin position="353"/>
        <end position="362"/>
    </location>
</feature>
<feature type="compositionally biased region" description="Low complexity" evidence="1">
    <location>
        <begin position="417"/>
        <end position="429"/>
    </location>
</feature>
<feature type="compositionally biased region" description="Basic and acidic residues" evidence="1">
    <location>
        <begin position="452"/>
        <end position="465"/>
    </location>
</feature>
<dbReference type="EMBL" id="JAXQNO010000014">
    <property type="protein sequence ID" value="KAK4783886.1"/>
    <property type="molecule type" value="Genomic_DNA"/>
</dbReference>
<keyword evidence="3" id="KW-1185">Reference proteome</keyword>
<feature type="region of interest" description="Disordered" evidence="1">
    <location>
        <begin position="446"/>
        <end position="580"/>
    </location>
</feature>
<comment type="caution">
    <text evidence="2">The sequence shown here is derived from an EMBL/GenBank/DDBJ whole genome shotgun (WGS) entry which is preliminary data.</text>
</comment>
<feature type="compositionally biased region" description="Basic and acidic residues" evidence="1">
    <location>
        <begin position="232"/>
        <end position="242"/>
    </location>
</feature>
<feature type="compositionally biased region" description="Basic and acidic residues" evidence="1">
    <location>
        <begin position="479"/>
        <end position="503"/>
    </location>
</feature>
<evidence type="ECO:0000313" key="2">
    <source>
        <dbReference type="EMBL" id="KAK4783886.1"/>
    </source>
</evidence>
<organism evidence="2 3">
    <name type="scientific">Trapa natans</name>
    <name type="common">Water chestnut</name>
    <dbReference type="NCBI Taxonomy" id="22666"/>
    <lineage>
        <taxon>Eukaryota</taxon>
        <taxon>Viridiplantae</taxon>
        <taxon>Streptophyta</taxon>
        <taxon>Embryophyta</taxon>
        <taxon>Tracheophyta</taxon>
        <taxon>Spermatophyta</taxon>
        <taxon>Magnoliopsida</taxon>
        <taxon>eudicotyledons</taxon>
        <taxon>Gunneridae</taxon>
        <taxon>Pentapetalae</taxon>
        <taxon>rosids</taxon>
        <taxon>malvids</taxon>
        <taxon>Myrtales</taxon>
        <taxon>Lythraceae</taxon>
        <taxon>Trapa</taxon>
    </lineage>
</organism>
<gene>
    <name evidence="2" type="ORF">SAY86_018254</name>
</gene>
<dbReference type="InterPro" id="IPR007789">
    <property type="entry name" value="DUF688"/>
</dbReference>
<reference evidence="2 3" key="1">
    <citation type="journal article" date="2023" name="Hortic Res">
        <title>Pangenome of water caltrop reveals structural variations and asymmetric subgenome divergence after allopolyploidization.</title>
        <authorList>
            <person name="Zhang X."/>
            <person name="Chen Y."/>
            <person name="Wang L."/>
            <person name="Yuan Y."/>
            <person name="Fang M."/>
            <person name="Shi L."/>
            <person name="Lu R."/>
            <person name="Comes H.P."/>
            <person name="Ma Y."/>
            <person name="Chen Y."/>
            <person name="Huang G."/>
            <person name="Zhou Y."/>
            <person name="Zheng Z."/>
            <person name="Qiu Y."/>
        </authorList>
    </citation>
    <scope>NUCLEOTIDE SEQUENCE [LARGE SCALE GENOMIC DNA]</scope>
    <source>
        <strain evidence="2">F231</strain>
    </source>
</reference>
<dbReference type="PANTHER" id="PTHR33671">
    <property type="entry name" value="N-METHYLTRANSFERASE, PUTATIVE (DUF688)-RELATED"/>
    <property type="match status" value="1"/>
</dbReference>
<feature type="compositionally biased region" description="Basic and acidic residues" evidence="1">
    <location>
        <begin position="101"/>
        <end position="115"/>
    </location>
</feature>
<feature type="compositionally biased region" description="Pro residues" evidence="1">
    <location>
        <begin position="552"/>
        <end position="562"/>
    </location>
</feature>
<feature type="region of interest" description="Disordered" evidence="1">
    <location>
        <begin position="195"/>
        <end position="248"/>
    </location>
</feature>